<dbReference type="InterPro" id="IPR013094">
    <property type="entry name" value="AB_hydrolase_3"/>
</dbReference>
<keyword evidence="2 5" id="KW-0378">Hydrolase</keyword>
<dbReference type="InterPro" id="IPR050300">
    <property type="entry name" value="GDXG_lipolytic_enzyme"/>
</dbReference>
<evidence type="ECO:0000313" key="6">
    <source>
        <dbReference type="Proteomes" id="UP001152876"/>
    </source>
</evidence>
<dbReference type="RefSeq" id="WP_423785896.1">
    <property type="nucleotide sequence ID" value="NZ_AOGK01000001.1"/>
</dbReference>
<evidence type="ECO:0000256" key="1">
    <source>
        <dbReference type="ARBA" id="ARBA00010515"/>
    </source>
</evidence>
<accession>A0A9X4NNN5</accession>
<reference evidence="5" key="1">
    <citation type="submission" date="2013-01" db="EMBL/GenBank/DDBJ databases">
        <title>Genome draft of Hydrogenophaga taeniospiralis 2K1.</title>
        <authorList>
            <person name="Gomila M."/>
            <person name="Lalucat J."/>
        </authorList>
    </citation>
    <scope>NUCLEOTIDE SEQUENCE</scope>
    <source>
        <strain evidence="5">CCUG 15921</strain>
    </source>
</reference>
<dbReference type="AlphaFoldDB" id="A0A9X4NNN5"/>
<dbReference type="Gene3D" id="3.40.50.1820">
    <property type="entry name" value="alpha/beta hydrolase"/>
    <property type="match status" value="1"/>
</dbReference>
<proteinExistence type="inferred from homology"/>
<evidence type="ECO:0000256" key="2">
    <source>
        <dbReference type="ARBA" id="ARBA00022801"/>
    </source>
</evidence>
<gene>
    <name evidence="5" type="ORF">H010_00810</name>
</gene>
<dbReference type="Proteomes" id="UP001152876">
    <property type="component" value="Unassembled WGS sequence"/>
</dbReference>
<name>A0A9X4NNN5_9BURK</name>
<keyword evidence="6" id="KW-1185">Reference proteome</keyword>
<dbReference type="GO" id="GO:0016787">
    <property type="term" value="F:hydrolase activity"/>
    <property type="evidence" value="ECO:0007669"/>
    <property type="project" value="UniProtKB-KW"/>
</dbReference>
<dbReference type="EMBL" id="AOGK01000001">
    <property type="protein sequence ID" value="MDG5973769.1"/>
    <property type="molecule type" value="Genomic_DNA"/>
</dbReference>
<dbReference type="Pfam" id="PF07859">
    <property type="entry name" value="Abhydrolase_3"/>
    <property type="match status" value="1"/>
</dbReference>
<organism evidence="5 6">
    <name type="scientific">Hydrogenophaga taeniospiralis CCUG 15921</name>
    <dbReference type="NCBI Taxonomy" id="1281780"/>
    <lineage>
        <taxon>Bacteria</taxon>
        <taxon>Pseudomonadati</taxon>
        <taxon>Pseudomonadota</taxon>
        <taxon>Betaproteobacteria</taxon>
        <taxon>Burkholderiales</taxon>
        <taxon>Comamonadaceae</taxon>
        <taxon>Hydrogenophaga</taxon>
    </lineage>
</organism>
<dbReference type="PANTHER" id="PTHR48081">
    <property type="entry name" value="AB HYDROLASE SUPERFAMILY PROTEIN C4A8.06C"/>
    <property type="match status" value="1"/>
</dbReference>
<evidence type="ECO:0000313" key="5">
    <source>
        <dbReference type="EMBL" id="MDG5973769.1"/>
    </source>
</evidence>
<comment type="similarity">
    <text evidence="1">Belongs to the 'GDXG' lipolytic enzyme family.</text>
</comment>
<dbReference type="PANTHER" id="PTHR48081:SF8">
    <property type="entry name" value="ALPHA_BETA HYDROLASE FOLD-3 DOMAIN-CONTAINING PROTEIN-RELATED"/>
    <property type="match status" value="1"/>
</dbReference>
<dbReference type="PROSITE" id="PS01173">
    <property type="entry name" value="LIPASE_GDXG_HIS"/>
    <property type="match status" value="1"/>
</dbReference>
<dbReference type="InterPro" id="IPR002168">
    <property type="entry name" value="Lipase_GDXG_HIS_AS"/>
</dbReference>
<comment type="caution">
    <text evidence="5">The sequence shown here is derived from an EMBL/GenBank/DDBJ whole genome shotgun (WGS) entry which is preliminary data.</text>
</comment>
<evidence type="ECO:0000256" key="3">
    <source>
        <dbReference type="SAM" id="MobiDB-lite"/>
    </source>
</evidence>
<protein>
    <submittedName>
        <fullName evidence="5">Alpha/beta hydrolase fold-3 protein</fullName>
    </submittedName>
</protein>
<evidence type="ECO:0000259" key="4">
    <source>
        <dbReference type="Pfam" id="PF07859"/>
    </source>
</evidence>
<dbReference type="SUPFAM" id="SSF53474">
    <property type="entry name" value="alpha/beta-Hydrolases"/>
    <property type="match status" value="1"/>
</dbReference>
<dbReference type="InterPro" id="IPR029058">
    <property type="entry name" value="AB_hydrolase_fold"/>
</dbReference>
<sequence>MGHFGRQAMRENPSPMSHHANPRTLLTPAMRGLLDRIARAGHPPMHALSPAQARQSYEASAGVLDVPSHKLARVEDLRIPARDGHALPARLFAPVAGQALPVLLFFHGGGFTIGSVATHEPLCRHLAHLAHCAVISVDYRLAPDWPFPTAVHDAWDSLAWLREHAAALGLDGARIAVGGDSAGGTLSAVTAITARDAGWPLALQLLFYPGTAGHQNTPSHHTFAKGFLLEEAHIGFFFGHYLRSAAERDDWRFAPLDGVDDSGQPRDLEGMAPVWMGLAECDPLVDEGVLYADRLRMAGVAVDLEIYAGMVHGFIQFGRAIPQALQAHNDAARALRHAWEPGAT</sequence>
<feature type="region of interest" description="Disordered" evidence="3">
    <location>
        <begin position="1"/>
        <end position="23"/>
    </location>
</feature>
<feature type="domain" description="Alpha/beta hydrolase fold-3" evidence="4">
    <location>
        <begin position="103"/>
        <end position="315"/>
    </location>
</feature>